<comment type="caution">
    <text evidence="6">The sequence shown here is derived from an EMBL/GenBank/DDBJ whole genome shotgun (WGS) entry which is preliminary data.</text>
</comment>
<accession>A0A8J2IP79</accession>
<dbReference type="EMBL" id="CAJSTJ010000122">
    <property type="protein sequence ID" value="CAG7558062.1"/>
    <property type="molecule type" value="Genomic_DNA"/>
</dbReference>
<feature type="compositionally biased region" description="Low complexity" evidence="4">
    <location>
        <begin position="63"/>
        <end position="75"/>
    </location>
</feature>
<dbReference type="GO" id="GO:0008270">
    <property type="term" value="F:zinc ion binding"/>
    <property type="evidence" value="ECO:0007669"/>
    <property type="project" value="UniProtKB-KW"/>
</dbReference>
<protein>
    <recommendedName>
        <fullName evidence="5">3CxxC-type domain-containing protein</fullName>
    </recommendedName>
</protein>
<feature type="compositionally biased region" description="Basic and acidic residues" evidence="4">
    <location>
        <begin position="41"/>
        <end position="62"/>
    </location>
</feature>
<name>A0A8J2IP79_FUSEQ</name>
<dbReference type="Proteomes" id="UP000693738">
    <property type="component" value="Unassembled WGS sequence"/>
</dbReference>
<feature type="region of interest" description="Disordered" evidence="4">
    <location>
        <begin position="22"/>
        <end position="119"/>
    </location>
</feature>
<dbReference type="Pfam" id="PF13695">
    <property type="entry name" value="Zn_ribbon_3CxxC"/>
    <property type="match status" value="2"/>
</dbReference>
<reference evidence="6" key="1">
    <citation type="submission" date="2021-05" db="EMBL/GenBank/DDBJ databases">
        <authorList>
            <person name="Khan N."/>
        </authorList>
    </citation>
    <scope>NUCLEOTIDE SEQUENCE</scope>
</reference>
<feature type="compositionally biased region" description="Basic and acidic residues" evidence="4">
    <location>
        <begin position="101"/>
        <end position="112"/>
    </location>
</feature>
<evidence type="ECO:0000256" key="3">
    <source>
        <dbReference type="ARBA" id="ARBA00022833"/>
    </source>
</evidence>
<evidence type="ECO:0000256" key="4">
    <source>
        <dbReference type="SAM" id="MobiDB-lite"/>
    </source>
</evidence>
<evidence type="ECO:0000256" key="1">
    <source>
        <dbReference type="ARBA" id="ARBA00022723"/>
    </source>
</evidence>
<dbReference type="SMART" id="SM01328">
    <property type="entry name" value="zf-3CxxC"/>
    <property type="match status" value="2"/>
</dbReference>
<feature type="compositionally biased region" description="Basic and acidic residues" evidence="4">
    <location>
        <begin position="22"/>
        <end position="33"/>
    </location>
</feature>
<dbReference type="AlphaFoldDB" id="A0A8J2IP79"/>
<evidence type="ECO:0000313" key="7">
    <source>
        <dbReference type="Proteomes" id="UP000693738"/>
    </source>
</evidence>
<feature type="domain" description="3CxxC-type" evidence="5">
    <location>
        <begin position="378"/>
        <end position="478"/>
    </location>
</feature>
<feature type="domain" description="3CxxC-type" evidence="5">
    <location>
        <begin position="168"/>
        <end position="274"/>
    </location>
</feature>
<organism evidence="6 7">
    <name type="scientific">Fusarium equiseti</name>
    <name type="common">Fusarium scirpi</name>
    <dbReference type="NCBI Taxonomy" id="61235"/>
    <lineage>
        <taxon>Eukaryota</taxon>
        <taxon>Fungi</taxon>
        <taxon>Dikarya</taxon>
        <taxon>Ascomycota</taxon>
        <taxon>Pezizomycotina</taxon>
        <taxon>Sordariomycetes</taxon>
        <taxon>Hypocreomycetidae</taxon>
        <taxon>Hypocreales</taxon>
        <taxon>Nectriaceae</taxon>
        <taxon>Fusarium</taxon>
        <taxon>Fusarium incarnatum-equiseti species complex</taxon>
    </lineage>
</organism>
<dbReference type="InterPro" id="IPR027377">
    <property type="entry name" value="ZAR1/RTP1-5-like_Znf-3CxxC"/>
</dbReference>
<gene>
    <name evidence="6" type="ORF">FEQUK3_LOCUS3781</name>
</gene>
<evidence type="ECO:0000313" key="6">
    <source>
        <dbReference type="EMBL" id="CAG7558062.1"/>
    </source>
</evidence>
<keyword evidence="3" id="KW-0862">Zinc</keyword>
<sequence length="490" mass="56261">MPDTDSKEAMLQQLWLSLEKLSLDENSHQKRSPEQSATEKSSSDHNDPEKPLDEETSPEHAFPENSSSKESSPENVLPDKAFADNVLPDNDSIETASPEKNSPEKPLPEKPAPDTTSSSKSSAEAYLLWFLCPQFDEQVQEQLEDAYINYCTFCPHDSERAIRSYDTNIMGRFKCHTKECVKNKWHSKMVAITIRQYPDDQYNARVYNQRCALCEEPGEPKVDEISYVDRVSYRIKKWNGVNEPFVPKQRFHYLDEEASNGIHMPSLCEGCKRGLCNGRDARQNDWREEDWGEEIEMLFFILLSNSDFGHPAVMFRLLSRALTRNKGVPAEMIVKLSTWSMYPKLHDKVLEKLKENQLNHIFNPKDEDHSALKSYDTNIMGRFKCDNDDCSKTGWSSKIIPITIREYPGKQYNARVYHQRCKECNGLGSPTLDETSYVERVAYRIKKWNGVEVEPPPRGGRRSWKPHNRALCEGCKVGRCPKGKDDAGCA</sequence>
<evidence type="ECO:0000259" key="5">
    <source>
        <dbReference type="SMART" id="SM01328"/>
    </source>
</evidence>
<proteinExistence type="predicted"/>
<keyword evidence="2" id="KW-0863">Zinc-finger</keyword>
<keyword evidence="1" id="KW-0479">Metal-binding</keyword>
<evidence type="ECO:0000256" key="2">
    <source>
        <dbReference type="ARBA" id="ARBA00022771"/>
    </source>
</evidence>